<sequence>MTKGYGSRLSLFTILITAAILVAKACYRVVKAPHDGLPQWSAVASTLWLCGCCSTATLCTVRNRTGIGQQISRSMIFYAGSDPKLSL</sequence>
<evidence type="ECO:0000313" key="2">
    <source>
        <dbReference type="Proteomes" id="UP000800200"/>
    </source>
</evidence>
<evidence type="ECO:0000313" key="1">
    <source>
        <dbReference type="EMBL" id="KAF2185065.1"/>
    </source>
</evidence>
<name>A0A6A6E233_9PEZI</name>
<dbReference type="AlphaFoldDB" id="A0A6A6E233"/>
<reference evidence="1" key="1">
    <citation type="journal article" date="2020" name="Stud. Mycol.">
        <title>101 Dothideomycetes genomes: a test case for predicting lifestyles and emergence of pathogens.</title>
        <authorList>
            <person name="Haridas S."/>
            <person name="Albert R."/>
            <person name="Binder M."/>
            <person name="Bloem J."/>
            <person name="Labutti K."/>
            <person name="Salamov A."/>
            <person name="Andreopoulos B."/>
            <person name="Baker S."/>
            <person name="Barry K."/>
            <person name="Bills G."/>
            <person name="Bluhm B."/>
            <person name="Cannon C."/>
            <person name="Castanera R."/>
            <person name="Culley D."/>
            <person name="Daum C."/>
            <person name="Ezra D."/>
            <person name="Gonzalez J."/>
            <person name="Henrissat B."/>
            <person name="Kuo A."/>
            <person name="Liang C."/>
            <person name="Lipzen A."/>
            <person name="Lutzoni F."/>
            <person name="Magnuson J."/>
            <person name="Mondo S."/>
            <person name="Nolan M."/>
            <person name="Ohm R."/>
            <person name="Pangilinan J."/>
            <person name="Park H.-J."/>
            <person name="Ramirez L."/>
            <person name="Alfaro M."/>
            <person name="Sun H."/>
            <person name="Tritt A."/>
            <person name="Yoshinaga Y."/>
            <person name="Zwiers L.-H."/>
            <person name="Turgeon B."/>
            <person name="Goodwin S."/>
            <person name="Spatafora J."/>
            <person name="Crous P."/>
            <person name="Grigoriev I."/>
        </authorList>
    </citation>
    <scope>NUCLEOTIDE SEQUENCE</scope>
    <source>
        <strain evidence="1">CBS 207.26</strain>
    </source>
</reference>
<gene>
    <name evidence="1" type="ORF">K469DRAFT_708332</name>
</gene>
<accession>A0A6A6E233</accession>
<protein>
    <submittedName>
        <fullName evidence="1">Uncharacterized protein</fullName>
    </submittedName>
</protein>
<organism evidence="1 2">
    <name type="scientific">Zopfia rhizophila CBS 207.26</name>
    <dbReference type="NCBI Taxonomy" id="1314779"/>
    <lineage>
        <taxon>Eukaryota</taxon>
        <taxon>Fungi</taxon>
        <taxon>Dikarya</taxon>
        <taxon>Ascomycota</taxon>
        <taxon>Pezizomycotina</taxon>
        <taxon>Dothideomycetes</taxon>
        <taxon>Dothideomycetes incertae sedis</taxon>
        <taxon>Zopfiaceae</taxon>
        <taxon>Zopfia</taxon>
    </lineage>
</organism>
<dbReference type="Proteomes" id="UP000800200">
    <property type="component" value="Unassembled WGS sequence"/>
</dbReference>
<dbReference type="EMBL" id="ML994635">
    <property type="protein sequence ID" value="KAF2185065.1"/>
    <property type="molecule type" value="Genomic_DNA"/>
</dbReference>
<proteinExistence type="predicted"/>
<keyword evidence="2" id="KW-1185">Reference proteome</keyword>